<dbReference type="AlphaFoldDB" id="A0A0F9PS88"/>
<accession>A0A0F9PS88</accession>
<proteinExistence type="predicted"/>
<evidence type="ECO:0000313" key="1">
    <source>
        <dbReference type="EMBL" id="KKN33039.1"/>
    </source>
</evidence>
<name>A0A0F9PS88_9ZZZZ</name>
<comment type="caution">
    <text evidence="1">The sequence shown here is derived from an EMBL/GenBank/DDBJ whole genome shotgun (WGS) entry which is preliminary data.</text>
</comment>
<sequence>MTDGHAENVVILYLREKEPQKGKLLGELLVNVLKVSKPKLAL</sequence>
<protein>
    <submittedName>
        <fullName evidence="1">Uncharacterized protein</fullName>
    </submittedName>
</protein>
<gene>
    <name evidence="1" type="ORF">LCGC14_0807720</name>
</gene>
<organism evidence="1">
    <name type="scientific">marine sediment metagenome</name>
    <dbReference type="NCBI Taxonomy" id="412755"/>
    <lineage>
        <taxon>unclassified sequences</taxon>
        <taxon>metagenomes</taxon>
        <taxon>ecological metagenomes</taxon>
    </lineage>
</organism>
<reference evidence="1" key="1">
    <citation type="journal article" date="2015" name="Nature">
        <title>Complex archaea that bridge the gap between prokaryotes and eukaryotes.</title>
        <authorList>
            <person name="Spang A."/>
            <person name="Saw J.H."/>
            <person name="Jorgensen S.L."/>
            <person name="Zaremba-Niedzwiedzka K."/>
            <person name="Martijn J."/>
            <person name="Lind A.E."/>
            <person name="van Eijk R."/>
            <person name="Schleper C."/>
            <person name="Guy L."/>
            <person name="Ettema T.J."/>
        </authorList>
    </citation>
    <scope>NUCLEOTIDE SEQUENCE</scope>
</reference>
<dbReference type="EMBL" id="LAZR01002210">
    <property type="protein sequence ID" value="KKN33039.1"/>
    <property type="molecule type" value="Genomic_DNA"/>
</dbReference>